<feature type="compositionally biased region" description="Polar residues" evidence="1">
    <location>
        <begin position="413"/>
        <end position="438"/>
    </location>
</feature>
<feature type="compositionally biased region" description="Basic residues" evidence="1">
    <location>
        <begin position="504"/>
        <end position="514"/>
    </location>
</feature>
<feature type="compositionally biased region" description="Polar residues" evidence="1">
    <location>
        <begin position="366"/>
        <end position="380"/>
    </location>
</feature>
<sequence length="514" mass="56781">MWAILLLATTVLAEDVCKQRCDRIYQRSLARVGFDDDKLNRLLETQRPLGTLRDVCWRIYDNLDCMKQCDQTTQEHEEFANNELTTVINYLESSNEVTRPMIATTISTISQEKKEFTSLLEELLEDPLMSSSKQPTIPKAAATDTTETQQQSYSKKMSKSSSTSTSTTTTSAPTKTSSTVLERPTNRPSITATNSAQSTDSTDLVDDDDGDYGDYEADIAAGNLPEEAAIDEGDEISEASSTARNRVFSEDSWEFTPPNFRYSSMRNGGVTPLSIDTSTLFGMDDDDDEDAGDGNEGKLPTEVPSAADARKLKGITRNSATKLVAGKMASKPPIERIRITKKKPTTSVKGTTRKVVTTVSKEKGYSSINYNDLPFTRSQFTTTPSPSTPPEKNLLVAGEENDAWEIGHDTVSELPSLNLPTESSLNQPSSMSAETISTDPDALPEEVTRRPSEEEAQAEKPVDSRQSYKEVEKHKVLPVDSRQLEHNQESQPSSSRRTSQTTTKPRRPKIGIEK</sequence>
<accession>A0A0N4W8W4</accession>
<dbReference type="EMBL" id="UZAF01016528">
    <property type="protein sequence ID" value="VDO29692.1"/>
    <property type="molecule type" value="Genomic_DNA"/>
</dbReference>
<dbReference type="WBParaSite" id="HPLM_0000668101-mRNA-1">
    <property type="protein sequence ID" value="HPLM_0000668101-mRNA-1"/>
    <property type="gene ID" value="HPLM_0000668101"/>
</dbReference>
<feature type="compositionally biased region" description="Acidic residues" evidence="1">
    <location>
        <begin position="203"/>
        <end position="212"/>
    </location>
</feature>
<dbReference type="OrthoDB" id="5875488at2759"/>
<feature type="compositionally biased region" description="Polar residues" evidence="1">
    <location>
        <begin position="186"/>
        <end position="197"/>
    </location>
</feature>
<dbReference type="AlphaFoldDB" id="A0A0N4W8W4"/>
<feature type="compositionally biased region" description="Acidic residues" evidence="1">
    <location>
        <begin position="283"/>
        <end position="293"/>
    </location>
</feature>
<feature type="compositionally biased region" description="Basic and acidic residues" evidence="1">
    <location>
        <begin position="446"/>
        <end position="488"/>
    </location>
</feature>
<organism evidence="4">
    <name type="scientific">Haemonchus placei</name>
    <name type="common">Barber's pole worm</name>
    <dbReference type="NCBI Taxonomy" id="6290"/>
    <lineage>
        <taxon>Eukaryota</taxon>
        <taxon>Metazoa</taxon>
        <taxon>Ecdysozoa</taxon>
        <taxon>Nematoda</taxon>
        <taxon>Chromadorea</taxon>
        <taxon>Rhabditida</taxon>
        <taxon>Rhabditina</taxon>
        <taxon>Rhabditomorpha</taxon>
        <taxon>Strongyloidea</taxon>
        <taxon>Trichostrongylidae</taxon>
        <taxon>Haemonchus</taxon>
    </lineage>
</organism>
<protein>
    <submittedName>
        <fullName evidence="4">Serine-rich adhesin for platelets</fullName>
    </submittedName>
</protein>
<feature type="region of interest" description="Disordered" evidence="1">
    <location>
        <begin position="126"/>
        <end position="212"/>
    </location>
</feature>
<dbReference type="Proteomes" id="UP000268014">
    <property type="component" value="Unassembled WGS sequence"/>
</dbReference>
<reference evidence="2 3" key="2">
    <citation type="submission" date="2018-11" db="EMBL/GenBank/DDBJ databases">
        <authorList>
            <consortium name="Pathogen Informatics"/>
        </authorList>
    </citation>
    <scope>NUCLEOTIDE SEQUENCE [LARGE SCALE GENOMIC DNA]</scope>
    <source>
        <strain evidence="2 3">MHpl1</strain>
    </source>
</reference>
<proteinExistence type="predicted"/>
<evidence type="ECO:0000256" key="1">
    <source>
        <dbReference type="SAM" id="MobiDB-lite"/>
    </source>
</evidence>
<feature type="region of interest" description="Disordered" evidence="1">
    <location>
        <begin position="276"/>
        <end position="311"/>
    </location>
</feature>
<evidence type="ECO:0000313" key="3">
    <source>
        <dbReference type="Proteomes" id="UP000268014"/>
    </source>
</evidence>
<name>A0A0N4W8W4_HAEPC</name>
<feature type="compositionally biased region" description="Low complexity" evidence="1">
    <location>
        <begin position="140"/>
        <end position="179"/>
    </location>
</feature>
<evidence type="ECO:0000313" key="4">
    <source>
        <dbReference type="WBParaSite" id="HPLM_0000668101-mRNA-1"/>
    </source>
</evidence>
<feature type="compositionally biased region" description="Low complexity" evidence="1">
    <location>
        <begin position="490"/>
        <end position="503"/>
    </location>
</feature>
<feature type="region of interest" description="Disordered" evidence="1">
    <location>
        <begin position="366"/>
        <end position="514"/>
    </location>
</feature>
<evidence type="ECO:0000313" key="2">
    <source>
        <dbReference type="EMBL" id="VDO29692.1"/>
    </source>
</evidence>
<keyword evidence="3" id="KW-1185">Reference proteome</keyword>
<reference evidence="4" key="1">
    <citation type="submission" date="2017-02" db="UniProtKB">
        <authorList>
            <consortium name="WormBaseParasite"/>
        </authorList>
    </citation>
    <scope>IDENTIFICATION</scope>
</reference>
<gene>
    <name evidence="2" type="ORF">HPLM_LOCUS6673</name>
</gene>